<evidence type="ECO:0000313" key="15">
    <source>
        <dbReference type="Proteomes" id="UP000192902"/>
    </source>
</evidence>
<dbReference type="GO" id="GO:0009306">
    <property type="term" value="P:protein secretion"/>
    <property type="evidence" value="ECO:0007669"/>
    <property type="project" value="UniProtKB-UniRule"/>
</dbReference>
<dbReference type="PANTHER" id="PTHR30587">
    <property type="entry name" value="FLAGELLAR BIOSYNTHETIC PROTEIN FLIP"/>
    <property type="match status" value="1"/>
</dbReference>
<name>A0A1W6BWJ9_9BACT</name>
<dbReference type="AlphaFoldDB" id="A0A1W6BWJ9"/>
<dbReference type="Pfam" id="PF00813">
    <property type="entry name" value="FliP"/>
    <property type="match status" value="1"/>
</dbReference>
<keyword evidence="6 12" id="KW-1005">Bacterial flagellum biogenesis</keyword>
<comment type="function">
    <text evidence="12">Plays a role in the flagellum-specific transport system.</text>
</comment>
<dbReference type="eggNOG" id="COG1338">
    <property type="taxonomic scope" value="Bacteria"/>
</dbReference>
<dbReference type="STRING" id="1121267.CCUN_0813"/>
<evidence type="ECO:0000256" key="12">
    <source>
        <dbReference type="RuleBase" id="RU362069"/>
    </source>
</evidence>
<evidence type="ECO:0000256" key="10">
    <source>
        <dbReference type="ARBA" id="ARBA00023143"/>
    </source>
</evidence>
<keyword evidence="13" id="KW-0732">Signal</keyword>
<organism evidence="14 15">
    <name type="scientific">Campylobacter cuniculorum DSM 23162 = LMG 24588</name>
    <dbReference type="NCBI Taxonomy" id="1121267"/>
    <lineage>
        <taxon>Bacteria</taxon>
        <taxon>Pseudomonadati</taxon>
        <taxon>Campylobacterota</taxon>
        <taxon>Epsilonproteobacteria</taxon>
        <taxon>Campylobacterales</taxon>
        <taxon>Campylobacteraceae</taxon>
        <taxon>Campylobacter</taxon>
    </lineage>
</organism>
<proteinExistence type="inferred from homology"/>
<evidence type="ECO:0000256" key="9">
    <source>
        <dbReference type="ARBA" id="ARBA00023136"/>
    </source>
</evidence>
<dbReference type="InterPro" id="IPR005838">
    <property type="entry name" value="T3SS_IM_P"/>
</dbReference>
<keyword evidence="7 12" id="KW-0653">Protein transport</keyword>
<dbReference type="Proteomes" id="UP000192902">
    <property type="component" value="Chromosome"/>
</dbReference>
<evidence type="ECO:0000256" key="11">
    <source>
        <dbReference type="ARBA" id="ARBA00023225"/>
    </source>
</evidence>
<feature type="chain" id="PRO_5010885082" description="Flagellar biosynthetic protein FliP" evidence="13">
    <location>
        <begin position="17"/>
        <end position="246"/>
    </location>
</feature>
<dbReference type="GO" id="GO:0005886">
    <property type="term" value="C:plasma membrane"/>
    <property type="evidence" value="ECO:0007669"/>
    <property type="project" value="UniProtKB-SubCell"/>
</dbReference>
<dbReference type="GO" id="GO:0044781">
    <property type="term" value="P:bacterial-type flagellum organization"/>
    <property type="evidence" value="ECO:0007669"/>
    <property type="project" value="UniProtKB-UniRule"/>
</dbReference>
<evidence type="ECO:0000256" key="8">
    <source>
        <dbReference type="ARBA" id="ARBA00022989"/>
    </source>
</evidence>
<dbReference type="PROSITE" id="PS01060">
    <property type="entry name" value="FLIP_1"/>
    <property type="match status" value="1"/>
</dbReference>
<keyword evidence="14" id="KW-0966">Cell projection</keyword>
<keyword evidence="11 12" id="KW-1006">Bacterial flagellum protein export</keyword>
<dbReference type="KEGG" id="ccun:CCUN_0813"/>
<dbReference type="EMBL" id="CP020867">
    <property type="protein sequence ID" value="ARJ56430.1"/>
    <property type="molecule type" value="Genomic_DNA"/>
</dbReference>
<dbReference type="PANTHER" id="PTHR30587:SF0">
    <property type="entry name" value="FLAGELLAR BIOSYNTHETIC PROTEIN FLIP"/>
    <property type="match status" value="1"/>
</dbReference>
<evidence type="ECO:0000256" key="3">
    <source>
        <dbReference type="ARBA" id="ARBA00022448"/>
    </source>
</evidence>
<keyword evidence="5 12" id="KW-0812">Transmembrane</keyword>
<feature type="transmembrane region" description="Helical" evidence="12">
    <location>
        <begin position="219"/>
        <end position="240"/>
    </location>
</feature>
<reference evidence="14 15" key="1">
    <citation type="submission" date="2017-04" db="EMBL/GenBank/DDBJ databases">
        <title>Complete genome sequence of the Campylobacter cuniculorum type strain LMG24588.</title>
        <authorList>
            <person name="Miller W.G."/>
            <person name="Yee E."/>
            <person name="Revez J."/>
            <person name="Bono J.L."/>
            <person name="Rossi M."/>
        </authorList>
    </citation>
    <scope>NUCLEOTIDE SEQUENCE [LARGE SCALE GENOMIC DNA]</scope>
    <source>
        <strain evidence="14 15">LMG 24588</strain>
    </source>
</reference>
<dbReference type="NCBIfam" id="TIGR01103">
    <property type="entry name" value="fliP"/>
    <property type="match status" value="1"/>
</dbReference>
<comment type="caution">
    <text evidence="12">Lacks conserved residue(s) required for the propagation of feature annotation.</text>
</comment>
<dbReference type="GO" id="GO:0009425">
    <property type="term" value="C:bacterial-type flagellum basal body"/>
    <property type="evidence" value="ECO:0007669"/>
    <property type="project" value="UniProtKB-SubCell"/>
</dbReference>
<protein>
    <recommendedName>
        <fullName evidence="2 12">Flagellar biosynthetic protein FliP</fullName>
    </recommendedName>
</protein>
<keyword evidence="9 12" id="KW-0472">Membrane</keyword>
<evidence type="ECO:0000256" key="2">
    <source>
        <dbReference type="ARBA" id="ARBA00021714"/>
    </source>
</evidence>
<evidence type="ECO:0000256" key="6">
    <source>
        <dbReference type="ARBA" id="ARBA00022795"/>
    </source>
</evidence>
<feature type="transmembrane region" description="Helical" evidence="12">
    <location>
        <begin position="44"/>
        <end position="71"/>
    </location>
</feature>
<dbReference type="NCBIfam" id="NF009438">
    <property type="entry name" value="PRK12797.1"/>
    <property type="match status" value="1"/>
</dbReference>
<dbReference type="InterPro" id="IPR005837">
    <property type="entry name" value="FliP"/>
</dbReference>
<evidence type="ECO:0000256" key="1">
    <source>
        <dbReference type="ARBA" id="ARBA00006257"/>
    </source>
</evidence>
<evidence type="ECO:0000313" key="14">
    <source>
        <dbReference type="EMBL" id="ARJ56430.1"/>
    </source>
</evidence>
<dbReference type="PRINTS" id="PR00951">
    <property type="entry name" value="FLGBIOSNFLIP"/>
</dbReference>
<keyword evidence="8 12" id="KW-1133">Transmembrane helix</keyword>
<comment type="similarity">
    <text evidence="1 12">Belongs to the FliP/MopC/SpaP family.</text>
</comment>
<accession>A0A1W6BWJ9</accession>
<keyword evidence="3 12" id="KW-0813">Transport</keyword>
<feature type="signal peptide" evidence="13">
    <location>
        <begin position="1"/>
        <end position="16"/>
    </location>
</feature>
<sequence length="246" mass="27793">MKKFFLLMLFSLYLFAAPEATIPTVNLSLSAPDTPNQLVTTLNIIIVLTLLALAPSLIFMITSFLRLIVVFSFLRQAMGTQSMPPNTILVSLALILTFFIMEPVGTKSYNEGIKPYLAEEIGYEEAFNRGIKPFKDFMLKNTREKDLALFYRIRNLPNPKTIDDVPLSVLVPAFMISELKTAFEIGFLIYLPFLVVDMVVSSVLMSMGMMMLPPIMISLPFKLLIFVLVDGWNLLVQRLVESFVMT</sequence>
<gene>
    <name evidence="12 14" type="primary">fliP</name>
    <name evidence="14" type="ORF">CCUN_0813</name>
</gene>
<keyword evidence="4 12" id="KW-1003">Cell membrane</keyword>
<dbReference type="PRINTS" id="PR01302">
    <property type="entry name" value="TYPE3IMPPROT"/>
</dbReference>
<keyword evidence="10" id="KW-0975">Bacterial flagellum</keyword>
<evidence type="ECO:0000256" key="5">
    <source>
        <dbReference type="ARBA" id="ARBA00022692"/>
    </source>
</evidence>
<keyword evidence="14" id="KW-0282">Flagellum</keyword>
<evidence type="ECO:0000256" key="7">
    <source>
        <dbReference type="ARBA" id="ARBA00022927"/>
    </source>
</evidence>
<keyword evidence="14" id="KW-0969">Cilium</keyword>
<evidence type="ECO:0000256" key="4">
    <source>
        <dbReference type="ARBA" id="ARBA00022475"/>
    </source>
</evidence>
<feature type="transmembrane region" description="Helical" evidence="12">
    <location>
        <begin position="187"/>
        <end position="207"/>
    </location>
</feature>
<dbReference type="PROSITE" id="PS01061">
    <property type="entry name" value="FLIP_2"/>
    <property type="match status" value="1"/>
</dbReference>
<evidence type="ECO:0000256" key="13">
    <source>
        <dbReference type="SAM" id="SignalP"/>
    </source>
</evidence>
<dbReference type="OrthoDB" id="9805111at2"/>
<comment type="subcellular location">
    <subcellularLocation>
        <location evidence="12">Cell membrane</location>
        <topology evidence="12">Multi-pass membrane protein</topology>
    </subcellularLocation>
    <subcellularLocation>
        <location evidence="12">Bacterial flagellum basal body</location>
    </subcellularLocation>
</comment>